<evidence type="ECO:0000313" key="2">
    <source>
        <dbReference type="EMBL" id="ORW24384.1"/>
    </source>
</evidence>
<keyword evidence="3" id="KW-1185">Reference proteome</keyword>
<dbReference type="Pfam" id="PF13452">
    <property type="entry name" value="FAS1_DH_region"/>
    <property type="match status" value="1"/>
</dbReference>
<organism evidence="2 3">
    <name type="scientific">Mycobacterium palustre</name>
    <dbReference type="NCBI Taxonomy" id="153971"/>
    <lineage>
        <taxon>Bacteria</taxon>
        <taxon>Bacillati</taxon>
        <taxon>Actinomycetota</taxon>
        <taxon>Actinomycetes</taxon>
        <taxon>Mycobacteriales</taxon>
        <taxon>Mycobacteriaceae</taxon>
        <taxon>Mycobacterium</taxon>
        <taxon>Mycobacterium simiae complex</taxon>
    </lineage>
</organism>
<dbReference type="Proteomes" id="UP000193529">
    <property type="component" value="Unassembled WGS sequence"/>
</dbReference>
<gene>
    <name evidence="2" type="ORF">AWC19_09760</name>
</gene>
<feature type="domain" description="FAS1-like dehydratase" evidence="1">
    <location>
        <begin position="7"/>
        <end position="140"/>
    </location>
</feature>
<protein>
    <submittedName>
        <fullName evidence="2">Acyl dehydratase</fullName>
    </submittedName>
</protein>
<dbReference type="EMBL" id="LQPJ01000102">
    <property type="protein sequence ID" value="ORW24384.1"/>
    <property type="molecule type" value="Genomic_DNA"/>
</dbReference>
<dbReference type="InterPro" id="IPR039569">
    <property type="entry name" value="FAS1-like_DH_region"/>
</dbReference>
<dbReference type="STRING" id="153971.AWC19_09760"/>
<name>A0A1X1ZLW4_9MYCO</name>
<sequence length="155" mass="17277">MMNIDRSAIGRELPSTSLLITRSRLRAFAKATGQQDPTYTDVDAARQAGHRDLPVPPTFFYSIDLESPNPAAYLEDLGVDLRTALHGEQEFTYHQMAYAGDKLTSTCRITDIYEKKGGLLGFIIRESTVTNQAGEKVATMRNTVVVQHDRKKDLS</sequence>
<proteinExistence type="predicted"/>
<comment type="caution">
    <text evidence="2">The sequence shown here is derived from an EMBL/GenBank/DDBJ whole genome shotgun (WGS) entry which is preliminary data.</text>
</comment>
<dbReference type="InterPro" id="IPR016709">
    <property type="entry name" value="HadA-like"/>
</dbReference>
<dbReference type="SUPFAM" id="SSF54637">
    <property type="entry name" value="Thioesterase/thiol ester dehydrase-isomerase"/>
    <property type="match status" value="1"/>
</dbReference>
<dbReference type="InterPro" id="IPR029069">
    <property type="entry name" value="HotDog_dom_sf"/>
</dbReference>
<dbReference type="CDD" id="cd03441">
    <property type="entry name" value="R_hydratase_like"/>
    <property type="match status" value="1"/>
</dbReference>
<dbReference type="PIRSF" id="PIRSF018072">
    <property type="entry name" value="UCP018072"/>
    <property type="match status" value="1"/>
</dbReference>
<evidence type="ECO:0000313" key="3">
    <source>
        <dbReference type="Proteomes" id="UP000193529"/>
    </source>
</evidence>
<evidence type="ECO:0000259" key="1">
    <source>
        <dbReference type="Pfam" id="PF13452"/>
    </source>
</evidence>
<reference evidence="2 3" key="1">
    <citation type="submission" date="2016-01" db="EMBL/GenBank/DDBJ databases">
        <title>The new phylogeny of the genus Mycobacterium.</title>
        <authorList>
            <person name="Tarcisio F."/>
            <person name="Conor M."/>
            <person name="Antonella G."/>
            <person name="Elisabetta G."/>
            <person name="Giulia F.S."/>
            <person name="Sara T."/>
            <person name="Anna F."/>
            <person name="Clotilde B."/>
            <person name="Roberto B."/>
            <person name="Veronica D.S."/>
            <person name="Fabio R."/>
            <person name="Monica P."/>
            <person name="Olivier J."/>
            <person name="Enrico T."/>
            <person name="Nicola S."/>
        </authorList>
    </citation>
    <scope>NUCLEOTIDE SEQUENCE [LARGE SCALE GENOMIC DNA]</scope>
    <source>
        <strain evidence="2 3">DSM 44572</strain>
    </source>
</reference>
<accession>A0A1X1ZLW4</accession>
<dbReference type="AlphaFoldDB" id="A0A1X1ZLW4"/>
<dbReference type="Gene3D" id="3.10.129.10">
    <property type="entry name" value="Hotdog Thioesterase"/>
    <property type="match status" value="1"/>
</dbReference>
<dbReference type="OrthoDB" id="5415111at2"/>